<dbReference type="EMBL" id="AVOT02101164">
    <property type="protein sequence ID" value="MBW0577686.1"/>
    <property type="molecule type" value="Genomic_DNA"/>
</dbReference>
<dbReference type="Proteomes" id="UP000765509">
    <property type="component" value="Unassembled WGS sequence"/>
</dbReference>
<organism evidence="1 2">
    <name type="scientific">Austropuccinia psidii MF-1</name>
    <dbReference type="NCBI Taxonomy" id="1389203"/>
    <lineage>
        <taxon>Eukaryota</taxon>
        <taxon>Fungi</taxon>
        <taxon>Dikarya</taxon>
        <taxon>Basidiomycota</taxon>
        <taxon>Pucciniomycotina</taxon>
        <taxon>Pucciniomycetes</taxon>
        <taxon>Pucciniales</taxon>
        <taxon>Sphaerophragmiaceae</taxon>
        <taxon>Austropuccinia</taxon>
    </lineage>
</organism>
<accession>A0A9Q3PXW8</accession>
<keyword evidence="2" id="KW-1185">Reference proteome</keyword>
<evidence type="ECO:0000313" key="2">
    <source>
        <dbReference type="Proteomes" id="UP000765509"/>
    </source>
</evidence>
<dbReference type="AlphaFoldDB" id="A0A9Q3PXW8"/>
<name>A0A9Q3PXW8_9BASI</name>
<comment type="caution">
    <text evidence="1">The sequence shown here is derived from an EMBL/GenBank/DDBJ whole genome shotgun (WGS) entry which is preliminary data.</text>
</comment>
<sequence>MLCEDGLLYHGEAETISAVAAPTKGSASRRVGKIEAQSQRMLQLKREMLAQLSHAWKTFHCQSSDRLFSWSGGQLDCRRSPARAWKPEGNQGGFASASSTLEYTRPMIAEAGYVCVGISHHVSSSAHSHTPAQAVGPG</sequence>
<protein>
    <submittedName>
        <fullName evidence="1">Uncharacterized protein</fullName>
    </submittedName>
</protein>
<gene>
    <name evidence="1" type="ORF">O181_117401</name>
</gene>
<evidence type="ECO:0000313" key="1">
    <source>
        <dbReference type="EMBL" id="MBW0577686.1"/>
    </source>
</evidence>
<proteinExistence type="predicted"/>
<reference evidence="1" key="1">
    <citation type="submission" date="2021-03" db="EMBL/GenBank/DDBJ databases">
        <title>Draft genome sequence of rust myrtle Austropuccinia psidii MF-1, a brazilian biotype.</title>
        <authorList>
            <person name="Quecine M.C."/>
            <person name="Pachon D.M.R."/>
            <person name="Bonatelli M.L."/>
            <person name="Correr F.H."/>
            <person name="Franceschini L.M."/>
            <person name="Leite T.F."/>
            <person name="Margarido G.R.A."/>
            <person name="Almeida C.A."/>
            <person name="Ferrarezi J.A."/>
            <person name="Labate C.A."/>
        </authorList>
    </citation>
    <scope>NUCLEOTIDE SEQUENCE</scope>
    <source>
        <strain evidence="1">MF-1</strain>
    </source>
</reference>